<reference evidence="3" key="1">
    <citation type="submission" date="2016-09" db="EMBL/GenBank/DDBJ databases">
        <authorList>
            <person name="Koehorst J."/>
        </authorList>
    </citation>
    <scope>NUCLEOTIDE SEQUENCE [LARGE SCALE GENOMIC DNA]</scope>
</reference>
<feature type="compositionally biased region" description="Basic and acidic residues" evidence="1">
    <location>
        <begin position="217"/>
        <end position="228"/>
    </location>
</feature>
<evidence type="ECO:0000256" key="1">
    <source>
        <dbReference type="SAM" id="MobiDB-lite"/>
    </source>
</evidence>
<evidence type="ECO:0000313" key="3">
    <source>
        <dbReference type="Proteomes" id="UP000176204"/>
    </source>
</evidence>
<gene>
    <name evidence="2" type="ORF">PYTT_1890</name>
</gene>
<keyword evidence="3" id="KW-1185">Reference proteome</keyword>
<accession>A0A1H6M8S4</accession>
<name>A0A1H6M8S4_9BACT</name>
<dbReference type="AlphaFoldDB" id="A0A1H6M8S4"/>
<proteinExistence type="predicted"/>
<dbReference type="EMBL" id="LT629973">
    <property type="protein sequence ID" value="SEH93843.1"/>
    <property type="molecule type" value="Genomic_DNA"/>
</dbReference>
<dbReference type="KEGG" id="agl:PYTT_1890"/>
<dbReference type="Proteomes" id="UP000176204">
    <property type="component" value="Chromosome I"/>
</dbReference>
<dbReference type="RefSeq" id="WP_141675920.1">
    <property type="nucleotide sequence ID" value="NZ_LIGX01000041.1"/>
</dbReference>
<organism evidence="2 3">
    <name type="scientific">Akkermansia glycaniphila</name>
    <dbReference type="NCBI Taxonomy" id="1679444"/>
    <lineage>
        <taxon>Bacteria</taxon>
        <taxon>Pseudomonadati</taxon>
        <taxon>Verrucomicrobiota</taxon>
        <taxon>Verrucomicrobiia</taxon>
        <taxon>Verrucomicrobiales</taxon>
        <taxon>Akkermansiaceae</taxon>
        <taxon>Akkermansia</taxon>
    </lineage>
</organism>
<feature type="region of interest" description="Disordered" evidence="1">
    <location>
        <begin position="207"/>
        <end position="228"/>
    </location>
</feature>
<evidence type="ECO:0000313" key="2">
    <source>
        <dbReference type="EMBL" id="SEH93843.1"/>
    </source>
</evidence>
<evidence type="ECO:0008006" key="4">
    <source>
        <dbReference type="Google" id="ProtNLM"/>
    </source>
</evidence>
<protein>
    <recommendedName>
        <fullName evidence="4">VCBS repeat-containing protein</fullName>
    </recommendedName>
</protein>
<sequence>MKSLFFFSTLVLGVLPGSVSGESARVEAKPVAAVDAAAMAMTLVPFLSVDVPDRGVYGQVRQVLLCTTDNHEGQPMVFVVGMAQYRGGSVRPFVLQSFPAYPDSCRMELADVDGDGEQEVLIASETGASSYWLRVYALNSSSRHVSSADRMLGELLCVPGAEYSLESNGVLRVVARGGENPQPGTGDGYLPDITTRYRFEVKDGKKTAVPISGDVPPAEKDEVRDSAS</sequence>